<feature type="transmembrane region" description="Helical" evidence="1">
    <location>
        <begin position="162"/>
        <end position="183"/>
    </location>
</feature>
<keyword evidence="1" id="KW-1133">Transmembrane helix</keyword>
<accession>R9L244</accession>
<keyword evidence="1" id="KW-0472">Membrane</keyword>
<evidence type="ECO:0008006" key="4">
    <source>
        <dbReference type="Google" id="ProtNLM"/>
    </source>
</evidence>
<dbReference type="GeneID" id="82190172"/>
<dbReference type="HOGENOM" id="CLU_701579_0_0_11"/>
<dbReference type="Proteomes" id="UP000014204">
    <property type="component" value="Unassembled WGS sequence"/>
</dbReference>
<feature type="transmembrane region" description="Helical" evidence="1">
    <location>
        <begin position="74"/>
        <end position="99"/>
    </location>
</feature>
<dbReference type="eggNOG" id="ENOG5031T6M">
    <property type="taxonomic scope" value="Bacteria"/>
</dbReference>
<feature type="transmembrane region" description="Helical" evidence="1">
    <location>
        <begin position="318"/>
        <end position="339"/>
    </location>
</feature>
<dbReference type="InterPro" id="IPR045798">
    <property type="entry name" value="TrbL_Firmicutes"/>
</dbReference>
<protein>
    <recommendedName>
        <fullName evidence="4">TrbL/VirB6 plasmid conjugal transfer protein</fullName>
    </recommendedName>
</protein>
<keyword evidence="3" id="KW-1185">Reference proteome</keyword>
<feature type="transmembrane region" description="Helical" evidence="1">
    <location>
        <begin position="218"/>
        <end position="235"/>
    </location>
</feature>
<name>R9L244_9ACTN</name>
<dbReference type="Pfam" id="PF19478">
    <property type="entry name" value="TrbL_2"/>
    <property type="match status" value="1"/>
</dbReference>
<dbReference type="STRING" id="1235794.C811_00557"/>
<sequence length="393" mass="42338">MEEAGKKSLFWRFASGEPLWMSSKKRSYREEYLELPIGERVWHWMAHHKIALAALALVLAATISIAAAPDDAEALPILIPVIGIGAAIVGGISALDFAIDGVVSWIPDMIRGFCNATFGLAETMLNSCIDSNMLGNEFRYMFGINNGGSTIYDWLHRIQEQFIIPVAMLMLVIFFTIGLAKILGDAGKGDTGIDTWQLIITFLAFAGTSVVIENSWTIMAWCYNLAAGVISAIGNDIEAVASLQTVPDSVENAGVLLSLALASIIVVILAFFVMLITQASIIVRGFQLYIYTALAPIPLATLTSESGRAMGTGFLKRWLATIIAGLVMILLLGCFSQIIHGMGSMAIPPMDDSVTAEGAINWTANLLGCFPLYIALAFCMLQSGSWARELVGV</sequence>
<evidence type="ECO:0000256" key="1">
    <source>
        <dbReference type="SAM" id="Phobius"/>
    </source>
</evidence>
<dbReference type="AlphaFoldDB" id="R9L244"/>
<feature type="transmembrane region" description="Helical" evidence="1">
    <location>
        <begin position="195"/>
        <end position="211"/>
    </location>
</feature>
<dbReference type="RefSeq" id="WP_016308785.1">
    <property type="nucleotide sequence ID" value="NZ_KE159646.1"/>
</dbReference>
<reference evidence="2 3" key="1">
    <citation type="submission" date="2013-04" db="EMBL/GenBank/DDBJ databases">
        <title>The Genome Sequence of Enterorhabdus caecimuris B7.</title>
        <authorList>
            <consortium name="The Broad Institute Genomics Platform"/>
            <consortium name="The Broad Institute Genome Sequencing Center for Infectious Disease"/>
            <person name="Earl A."/>
            <person name="Xavier R."/>
            <person name="Elson C."/>
            <person name="Duck W."/>
            <person name="Walker B."/>
            <person name="Young S."/>
            <person name="Zeng Q."/>
            <person name="Gargeya S."/>
            <person name="Fitzgerald M."/>
            <person name="Haas B."/>
            <person name="Abouelleil A."/>
            <person name="Allen A.W."/>
            <person name="Alvarado L."/>
            <person name="Arachchi H.M."/>
            <person name="Berlin A.M."/>
            <person name="Chapman S.B."/>
            <person name="Gainer-Dewar J."/>
            <person name="Goldberg J."/>
            <person name="Griggs A."/>
            <person name="Gujja S."/>
            <person name="Hansen M."/>
            <person name="Howarth C."/>
            <person name="Imamovic A."/>
            <person name="Ireland A."/>
            <person name="Larimer J."/>
            <person name="McCowan C."/>
            <person name="Murphy C."/>
            <person name="Pearson M."/>
            <person name="Poon T.W."/>
            <person name="Priest M."/>
            <person name="Roberts A."/>
            <person name="Saif S."/>
            <person name="Shea T."/>
            <person name="Sisk P."/>
            <person name="Sykes S."/>
            <person name="Wortman J."/>
            <person name="Nusbaum C."/>
            <person name="Birren B."/>
        </authorList>
    </citation>
    <scope>NUCLEOTIDE SEQUENCE [LARGE SCALE GENOMIC DNA]</scope>
    <source>
        <strain evidence="2 3">B7</strain>
    </source>
</reference>
<comment type="caution">
    <text evidence="2">The sequence shown here is derived from an EMBL/GenBank/DDBJ whole genome shotgun (WGS) entry which is preliminary data.</text>
</comment>
<feature type="transmembrane region" description="Helical" evidence="1">
    <location>
        <begin position="359"/>
        <end position="381"/>
    </location>
</feature>
<dbReference type="EMBL" id="ASSY01000005">
    <property type="protein sequence ID" value="EOS52521.1"/>
    <property type="molecule type" value="Genomic_DNA"/>
</dbReference>
<evidence type="ECO:0000313" key="3">
    <source>
        <dbReference type="Proteomes" id="UP000014204"/>
    </source>
</evidence>
<dbReference type="OrthoDB" id="2082326at2"/>
<gene>
    <name evidence="2" type="ORF">C811_00557</name>
</gene>
<feature type="transmembrane region" description="Helical" evidence="1">
    <location>
        <begin position="255"/>
        <end position="276"/>
    </location>
</feature>
<evidence type="ECO:0000313" key="2">
    <source>
        <dbReference type="EMBL" id="EOS52521.1"/>
    </source>
</evidence>
<keyword evidence="1" id="KW-0812">Transmembrane</keyword>
<proteinExistence type="predicted"/>
<organism evidence="2 3">
    <name type="scientific">Adlercreutzia caecimuris B7</name>
    <dbReference type="NCBI Taxonomy" id="1235794"/>
    <lineage>
        <taxon>Bacteria</taxon>
        <taxon>Bacillati</taxon>
        <taxon>Actinomycetota</taxon>
        <taxon>Coriobacteriia</taxon>
        <taxon>Eggerthellales</taxon>
        <taxon>Eggerthellaceae</taxon>
        <taxon>Adlercreutzia</taxon>
    </lineage>
</organism>
<feature type="transmembrane region" description="Helical" evidence="1">
    <location>
        <begin position="50"/>
        <end position="68"/>
    </location>
</feature>